<dbReference type="Gene3D" id="1.10.260.40">
    <property type="entry name" value="lambda repressor-like DNA-binding domains"/>
    <property type="match status" value="1"/>
</dbReference>
<reference evidence="3" key="1">
    <citation type="submission" date="2016-11" db="EMBL/GenBank/DDBJ databases">
        <authorList>
            <person name="Varghese N."/>
            <person name="Submissions S."/>
        </authorList>
    </citation>
    <scope>NUCLEOTIDE SEQUENCE [LARGE SCALE GENOMIC DNA]</scope>
    <source>
        <strain evidence="3">UWOS</strain>
    </source>
</reference>
<organism evidence="2 3">
    <name type="scientific">Fibrobacter intestinalis</name>
    <dbReference type="NCBI Taxonomy" id="28122"/>
    <lineage>
        <taxon>Bacteria</taxon>
        <taxon>Pseudomonadati</taxon>
        <taxon>Fibrobacterota</taxon>
        <taxon>Fibrobacteria</taxon>
        <taxon>Fibrobacterales</taxon>
        <taxon>Fibrobacteraceae</taxon>
        <taxon>Fibrobacter</taxon>
    </lineage>
</organism>
<dbReference type="Gene3D" id="3.30.160.250">
    <property type="match status" value="1"/>
</dbReference>
<accession>A0A1M6YTK0</accession>
<dbReference type="GO" id="GO:0003677">
    <property type="term" value="F:DNA binding"/>
    <property type="evidence" value="ECO:0007669"/>
    <property type="project" value="InterPro"/>
</dbReference>
<evidence type="ECO:0000313" key="3">
    <source>
        <dbReference type="Proteomes" id="UP000184275"/>
    </source>
</evidence>
<dbReference type="Pfam" id="PF01381">
    <property type="entry name" value="HTH_3"/>
    <property type="match status" value="1"/>
</dbReference>
<dbReference type="SUPFAM" id="SSF143100">
    <property type="entry name" value="TTHA1013/TTHA0281-like"/>
    <property type="match status" value="1"/>
</dbReference>
<dbReference type="SMART" id="SM00530">
    <property type="entry name" value="HTH_XRE"/>
    <property type="match status" value="1"/>
</dbReference>
<evidence type="ECO:0000259" key="1">
    <source>
        <dbReference type="PROSITE" id="PS50943"/>
    </source>
</evidence>
<protein>
    <submittedName>
        <fullName evidence="2">Predicted nuclease of the RNAse H fold, HicB family</fullName>
    </submittedName>
</protein>
<dbReference type="CDD" id="cd00093">
    <property type="entry name" value="HTH_XRE"/>
    <property type="match status" value="1"/>
</dbReference>
<dbReference type="InterPro" id="IPR035069">
    <property type="entry name" value="TTHA1013/TTHA0281-like"/>
</dbReference>
<dbReference type="PROSITE" id="PS50943">
    <property type="entry name" value="HTH_CROC1"/>
    <property type="match status" value="1"/>
</dbReference>
<proteinExistence type="predicted"/>
<sequence length="163" mass="18249">MYEGLSDKEKEIASPRPFFPKKGVIMNYVARFFKDGDGIGVEFPDVPGAFTCADSMEEAKQMAKECLDGVLSVMLDRRDPLPEAKTKADPKRRLFPVFVDERLAIAYSVFEARRGKSAAEISRRMGISRQAYQRLEDPKSSLSVSTLIKLAEALGKNLEVRLV</sequence>
<evidence type="ECO:0000313" key="2">
    <source>
        <dbReference type="EMBL" id="SHL21644.1"/>
    </source>
</evidence>
<gene>
    <name evidence="2" type="ORF">SAMN05720469_1489</name>
</gene>
<dbReference type="Pfam" id="PF15919">
    <property type="entry name" value="HicB_lk_antitox"/>
    <property type="match status" value="1"/>
</dbReference>
<dbReference type="InterPro" id="IPR001387">
    <property type="entry name" value="Cro/C1-type_HTH"/>
</dbReference>
<dbReference type="AlphaFoldDB" id="A0A1M6YTK0"/>
<dbReference type="EMBL" id="FRAW01000048">
    <property type="protein sequence ID" value="SHL21644.1"/>
    <property type="molecule type" value="Genomic_DNA"/>
</dbReference>
<dbReference type="Proteomes" id="UP000184275">
    <property type="component" value="Unassembled WGS sequence"/>
</dbReference>
<name>A0A1M6YTK0_9BACT</name>
<dbReference type="SUPFAM" id="SSF47413">
    <property type="entry name" value="lambda repressor-like DNA-binding domains"/>
    <property type="match status" value="1"/>
</dbReference>
<dbReference type="InterPro" id="IPR031807">
    <property type="entry name" value="HicB-like"/>
</dbReference>
<feature type="domain" description="HTH cro/C1-type" evidence="1">
    <location>
        <begin position="113"/>
        <end position="161"/>
    </location>
</feature>
<dbReference type="InterPro" id="IPR010982">
    <property type="entry name" value="Lambda_DNA-bd_dom_sf"/>
</dbReference>
<keyword evidence="3" id="KW-1185">Reference proteome</keyword>